<keyword evidence="3" id="KW-0560">Oxidoreductase</keyword>
<evidence type="ECO:0000256" key="1">
    <source>
        <dbReference type="ARBA" id="ARBA00001971"/>
    </source>
</evidence>
<dbReference type="SUPFAM" id="SSF48264">
    <property type="entry name" value="Cytochrome P450"/>
    <property type="match status" value="1"/>
</dbReference>
<dbReference type="PANTHER" id="PTHR24305">
    <property type="entry name" value="CYTOCHROME P450"/>
    <property type="match status" value="1"/>
</dbReference>
<organism evidence="4 5">
    <name type="scientific">Coccomyxa viridis</name>
    <dbReference type="NCBI Taxonomy" id="1274662"/>
    <lineage>
        <taxon>Eukaryota</taxon>
        <taxon>Viridiplantae</taxon>
        <taxon>Chlorophyta</taxon>
        <taxon>core chlorophytes</taxon>
        <taxon>Trebouxiophyceae</taxon>
        <taxon>Trebouxiophyceae incertae sedis</taxon>
        <taxon>Coccomyxaceae</taxon>
        <taxon>Coccomyxa</taxon>
    </lineage>
</organism>
<dbReference type="Pfam" id="PF00067">
    <property type="entry name" value="p450"/>
    <property type="match status" value="1"/>
</dbReference>
<keyword evidence="3" id="KW-0503">Monooxygenase</keyword>
<evidence type="ECO:0000313" key="5">
    <source>
        <dbReference type="Proteomes" id="UP001497392"/>
    </source>
</evidence>
<protein>
    <submittedName>
        <fullName evidence="4">G1454 protein</fullName>
    </submittedName>
</protein>
<dbReference type="InterPro" id="IPR036396">
    <property type="entry name" value="Cyt_P450_sf"/>
</dbReference>
<evidence type="ECO:0000256" key="2">
    <source>
        <dbReference type="ARBA" id="ARBA00010617"/>
    </source>
</evidence>
<keyword evidence="3" id="KW-0349">Heme</keyword>
<keyword evidence="3" id="KW-0479">Metal-binding</keyword>
<comment type="cofactor">
    <cofactor evidence="1">
        <name>heme</name>
        <dbReference type="ChEBI" id="CHEBI:30413"/>
    </cofactor>
</comment>
<dbReference type="CDD" id="cd00302">
    <property type="entry name" value="cytochrome_P450"/>
    <property type="match status" value="1"/>
</dbReference>
<dbReference type="PRINTS" id="PR00385">
    <property type="entry name" value="P450"/>
</dbReference>
<evidence type="ECO:0000313" key="4">
    <source>
        <dbReference type="EMBL" id="CAL5219591.1"/>
    </source>
</evidence>
<dbReference type="InterPro" id="IPR050121">
    <property type="entry name" value="Cytochrome_P450_monoxygenase"/>
</dbReference>
<name>A0ABP1FKZ1_9CHLO</name>
<keyword evidence="3" id="KW-0408">Iron</keyword>
<dbReference type="Gene3D" id="1.10.630.10">
    <property type="entry name" value="Cytochrome P450"/>
    <property type="match status" value="1"/>
</dbReference>
<reference evidence="4 5" key="1">
    <citation type="submission" date="2024-06" db="EMBL/GenBank/DDBJ databases">
        <authorList>
            <person name="Kraege A."/>
            <person name="Thomma B."/>
        </authorList>
    </citation>
    <scope>NUCLEOTIDE SEQUENCE [LARGE SCALE GENOMIC DNA]</scope>
</reference>
<dbReference type="PANTHER" id="PTHR24305:SF166">
    <property type="entry name" value="CYTOCHROME P450 12A4, MITOCHONDRIAL-RELATED"/>
    <property type="match status" value="1"/>
</dbReference>
<gene>
    <name evidence="4" type="primary">g1454</name>
    <name evidence="4" type="ORF">VP750_LOCUS1250</name>
</gene>
<dbReference type="PRINTS" id="PR00463">
    <property type="entry name" value="EP450I"/>
</dbReference>
<dbReference type="Proteomes" id="UP001497392">
    <property type="component" value="Unassembled WGS sequence"/>
</dbReference>
<evidence type="ECO:0000256" key="3">
    <source>
        <dbReference type="RuleBase" id="RU000461"/>
    </source>
</evidence>
<dbReference type="InterPro" id="IPR017972">
    <property type="entry name" value="Cyt_P450_CS"/>
</dbReference>
<proteinExistence type="inferred from homology"/>
<comment type="similarity">
    <text evidence="2 3">Belongs to the cytochrome P450 family.</text>
</comment>
<accession>A0ABP1FKZ1</accession>
<comment type="caution">
    <text evidence="4">The sequence shown here is derived from an EMBL/GenBank/DDBJ whole genome shotgun (WGS) entry which is preliminary data.</text>
</comment>
<dbReference type="InterPro" id="IPR001128">
    <property type="entry name" value="Cyt_P450"/>
</dbReference>
<dbReference type="InterPro" id="IPR002401">
    <property type="entry name" value="Cyt_P450_E_grp-I"/>
</dbReference>
<dbReference type="PROSITE" id="PS00086">
    <property type="entry name" value="CYTOCHROME_P450"/>
    <property type="match status" value="1"/>
</dbReference>
<dbReference type="EMBL" id="CAXHTA020000002">
    <property type="protein sequence ID" value="CAL5219591.1"/>
    <property type="molecule type" value="Genomic_DNA"/>
</dbReference>
<sequence>MFRSIRLYQRVKQYPGPPSDSLFLGNTQPARRMDRHNLFTEWSNKYGPVVRRRFLDINILQVTDPAIIAEALRSKELDKKTVSDALNYFAGPHALPTLLTAESTERWKVVRKAVATAFSTANMKAEFPNIRAACSQLIEVLKTVGPQEVVDMDNALCRESLDVIGRVGFGKDMGATRSLRDSDTSGQAMEATAGALLEADRRLTSPVRKYQFWRKDVQEGDAITKRFHSIMQGLVDGMRKEQPAESSIAAHLLSIRDPETGKPLDDKHLLPEVSTLFMAGFETTGHTAAWVVYAVSQHPQVEAKIVEELRSLDLLATPKQPSPRPIQWEDIPRLTYLNAVIKETMRLYPAGGVATFRRSKTGKDVVLGGGKLVLPAGVGLHLPITAVHHTEGIWENPNAFTPERFLEEGAEDAKNVPEVAGRKPQRFIPFSIGARDCVGQTLARLNLSTTLAQLYGSFTFQLAAEMGGPEGVRASEITSITLSCAKGMKVHAVARVKA</sequence>
<keyword evidence="5" id="KW-1185">Reference proteome</keyword>